<proteinExistence type="predicted"/>
<organism evidence="1 2">
    <name type="scientific">Rothia mucilaginosa (strain DY-18)</name>
    <name type="common">Stomatococcus mucilaginosus</name>
    <dbReference type="NCBI Taxonomy" id="680646"/>
    <lineage>
        <taxon>Bacteria</taxon>
        <taxon>Bacillati</taxon>
        <taxon>Actinomycetota</taxon>
        <taxon>Actinomycetes</taxon>
        <taxon>Micrococcales</taxon>
        <taxon>Micrococcaceae</taxon>
        <taxon>Rothia</taxon>
    </lineage>
</organism>
<keyword evidence="2" id="KW-1185">Reference proteome</keyword>
<dbReference type="HOGENOM" id="CLU_1174728_0_0_11"/>
<reference evidence="1 2" key="3">
    <citation type="journal article" date="2010" name="Sequencing">
        <title>Complete Genome Sequence of Rothia mucilaginosa DY-18: A Clinical Isolate with Dense Meshwork-Like Structures from a Persistent Apical Periodontitis Lesion.</title>
        <authorList>
            <person name="Yamane K."/>
            <person name="Nambu T."/>
            <person name="Yamanaka T."/>
            <person name="Mashimo C."/>
            <person name="Sugimori C."/>
            <person name="Leung K.-P."/>
            <person name="Fukushima H."/>
        </authorList>
    </citation>
    <scope>NUCLEOTIDE SEQUENCE [LARGE SCALE GENOMIC DNA]</scope>
    <source>
        <strain evidence="1 2">DY-18</strain>
    </source>
</reference>
<dbReference type="EMBL" id="AP011540">
    <property type="protein sequence ID" value="BAI65777.1"/>
    <property type="molecule type" value="Genomic_DNA"/>
</dbReference>
<gene>
    <name evidence="1" type="ordered locus">RMDY18_19450</name>
</gene>
<dbReference type="Proteomes" id="UP000001883">
    <property type="component" value="Chromosome"/>
</dbReference>
<dbReference type="AlphaFoldDB" id="D2NQ59"/>
<dbReference type="KEGG" id="rmu:RMDY18_19450"/>
<accession>D2NQ59</accession>
<evidence type="ECO:0000313" key="1">
    <source>
        <dbReference type="EMBL" id="BAI65777.1"/>
    </source>
</evidence>
<sequence length="236" mass="24739">MEAPSTRFSYLIAATSPRWRKLRLEDQALGLGHCALEASLNVSPVHNVPECLDVVALDVLVVQIECVLPHVQLQNGDQCNGDVALLIVKLLNDEALANGVPCEDCPAGALNGQCNVGEVLAELIEGAEELVDCCCQLAGGLVATLGGQVVPEDGVVGVATQVECQVLGELGDVAVCTVLACLFELLESCVSACNVCCVVLVVVQLHDLCGDVGLERRVVVGELGESVLFSHDDAFH</sequence>
<evidence type="ECO:0000313" key="2">
    <source>
        <dbReference type="Proteomes" id="UP000001883"/>
    </source>
</evidence>
<reference evidence="2" key="1">
    <citation type="submission" date="2009-07" db="EMBL/GenBank/DDBJ databases">
        <title>Complete genome sequence of Rothia mucilaginosa DJ.</title>
        <authorList>
            <person name="Yamane K."/>
            <person name="Nambu T."/>
            <person name="Mashimo C."/>
            <person name="Sugimori C."/>
            <person name="Yamanaka T."/>
            <person name="Leung K."/>
            <person name="Fukushima H."/>
        </authorList>
    </citation>
    <scope>NUCLEOTIDE SEQUENCE [LARGE SCALE GENOMIC DNA]</scope>
    <source>
        <strain evidence="2">DY-18</strain>
    </source>
</reference>
<name>D2NQ59_ROTMD</name>
<reference evidence="1 2" key="2">
    <citation type="journal article" date="2010" name="J Osaka Dent Univ">
        <title>Isolation and identification of Rothia mucilaginosa from persistent apical periodontitis lesions.</title>
        <authorList>
            <person name="Yamane K."/>
            <person name="Yoshida M."/>
            <person name="Fujihira T."/>
            <person name="Baba T."/>
            <person name="Tsuji N."/>
            <person name="Hayashi H."/>
            <person name="Sugimori C."/>
            <person name="Yamanaka T."/>
            <person name="Mashimo C."/>
            <person name="Nambu T."/>
            <person name="Kawai H."/>
            <person name="Fukushima H."/>
        </authorList>
    </citation>
    <scope>NUCLEOTIDE SEQUENCE [LARGE SCALE GENOMIC DNA]</scope>
    <source>
        <strain evidence="1 2">DY-18</strain>
    </source>
</reference>
<protein>
    <submittedName>
        <fullName evidence="1">Phosphomannomutase</fullName>
    </submittedName>
</protein>